<evidence type="ECO:0000313" key="8">
    <source>
        <dbReference type="Proteomes" id="UP001239397"/>
    </source>
</evidence>
<dbReference type="Pfam" id="PF13977">
    <property type="entry name" value="TetR_C_6"/>
    <property type="match status" value="1"/>
</dbReference>
<evidence type="ECO:0000256" key="4">
    <source>
        <dbReference type="ARBA" id="ARBA00023163"/>
    </source>
</evidence>
<dbReference type="PANTHER" id="PTHR30055:SF234">
    <property type="entry name" value="HTH-TYPE TRANSCRIPTIONAL REGULATOR BETI"/>
    <property type="match status" value="1"/>
</dbReference>
<evidence type="ECO:0000256" key="2">
    <source>
        <dbReference type="ARBA" id="ARBA00023015"/>
    </source>
</evidence>
<reference evidence="7 8" key="1">
    <citation type="submission" date="2023-06" db="EMBL/GenBank/DDBJ databases">
        <authorList>
            <person name="Oyuntsetseg B."/>
            <person name="Kim S.B."/>
        </authorList>
    </citation>
    <scope>NUCLEOTIDE SEQUENCE [LARGE SCALE GENOMIC DNA]</scope>
    <source>
        <strain evidence="7 8">4-36</strain>
    </source>
</reference>
<dbReference type="PROSITE" id="PS50977">
    <property type="entry name" value="HTH_TETR_2"/>
    <property type="match status" value="1"/>
</dbReference>
<keyword evidence="4" id="KW-0804">Transcription</keyword>
<dbReference type="AlphaFoldDB" id="A0A9Y2JHZ2"/>
<dbReference type="InterPro" id="IPR001647">
    <property type="entry name" value="HTH_TetR"/>
</dbReference>
<dbReference type="EMBL" id="CP127295">
    <property type="protein sequence ID" value="WIX98864.1"/>
    <property type="molecule type" value="Genomic_DNA"/>
</dbReference>
<name>A0A9Y2JHZ2_9PSEU</name>
<keyword evidence="2" id="KW-0805">Transcription regulation</keyword>
<dbReference type="RefSeq" id="WP_285995347.1">
    <property type="nucleotide sequence ID" value="NZ_CP127295.1"/>
</dbReference>
<evidence type="ECO:0000256" key="3">
    <source>
        <dbReference type="ARBA" id="ARBA00023125"/>
    </source>
</evidence>
<dbReference type="GO" id="GO:0003700">
    <property type="term" value="F:DNA-binding transcription factor activity"/>
    <property type="evidence" value="ECO:0007669"/>
    <property type="project" value="TreeGrafter"/>
</dbReference>
<keyword evidence="3 5" id="KW-0238">DNA-binding</keyword>
<dbReference type="PANTHER" id="PTHR30055">
    <property type="entry name" value="HTH-TYPE TRANSCRIPTIONAL REGULATOR RUTR"/>
    <property type="match status" value="1"/>
</dbReference>
<keyword evidence="1" id="KW-0678">Repressor</keyword>
<evidence type="ECO:0000259" key="6">
    <source>
        <dbReference type="PROSITE" id="PS50977"/>
    </source>
</evidence>
<evidence type="ECO:0000256" key="5">
    <source>
        <dbReference type="PROSITE-ProRule" id="PRU00335"/>
    </source>
</evidence>
<gene>
    <name evidence="7" type="ORF">QRX60_33040</name>
</gene>
<feature type="domain" description="HTH tetR-type" evidence="6">
    <location>
        <begin position="8"/>
        <end position="68"/>
    </location>
</feature>
<organism evidence="7 8">
    <name type="scientific">Amycolatopsis mongoliensis</name>
    <dbReference type="NCBI Taxonomy" id="715475"/>
    <lineage>
        <taxon>Bacteria</taxon>
        <taxon>Bacillati</taxon>
        <taxon>Actinomycetota</taxon>
        <taxon>Actinomycetes</taxon>
        <taxon>Pseudonocardiales</taxon>
        <taxon>Pseudonocardiaceae</taxon>
        <taxon>Amycolatopsis</taxon>
    </lineage>
</organism>
<dbReference type="Gene3D" id="1.10.357.10">
    <property type="entry name" value="Tetracycline Repressor, domain 2"/>
    <property type="match status" value="1"/>
</dbReference>
<dbReference type="GO" id="GO:0000976">
    <property type="term" value="F:transcription cis-regulatory region binding"/>
    <property type="evidence" value="ECO:0007669"/>
    <property type="project" value="TreeGrafter"/>
</dbReference>
<evidence type="ECO:0000313" key="7">
    <source>
        <dbReference type="EMBL" id="WIX98864.1"/>
    </source>
</evidence>
<dbReference type="InterPro" id="IPR009057">
    <property type="entry name" value="Homeodomain-like_sf"/>
</dbReference>
<dbReference type="InterPro" id="IPR050109">
    <property type="entry name" value="HTH-type_TetR-like_transc_reg"/>
</dbReference>
<dbReference type="SUPFAM" id="SSF46689">
    <property type="entry name" value="Homeodomain-like"/>
    <property type="match status" value="1"/>
</dbReference>
<dbReference type="KEGG" id="amog:QRX60_33040"/>
<dbReference type="InterPro" id="IPR036271">
    <property type="entry name" value="Tet_transcr_reg_TetR-rel_C_sf"/>
</dbReference>
<dbReference type="Pfam" id="PF00440">
    <property type="entry name" value="TetR_N"/>
    <property type="match status" value="1"/>
</dbReference>
<keyword evidence="8" id="KW-1185">Reference proteome</keyword>
<dbReference type="SUPFAM" id="SSF48498">
    <property type="entry name" value="Tetracyclin repressor-like, C-terminal domain"/>
    <property type="match status" value="1"/>
</dbReference>
<evidence type="ECO:0000256" key="1">
    <source>
        <dbReference type="ARBA" id="ARBA00022491"/>
    </source>
</evidence>
<feature type="DNA-binding region" description="H-T-H motif" evidence="5">
    <location>
        <begin position="31"/>
        <end position="50"/>
    </location>
</feature>
<dbReference type="Proteomes" id="UP001239397">
    <property type="component" value="Chromosome"/>
</dbReference>
<sequence>MPKVVDHEERRRRIAETLRRIAADEGLEAVSLSQVAAAAGISKGQVQHYFPNKDAMLRYAVRTLRDQVERQIAAGTATAPPDLRTVLVALLPLDEGSRTEALVATAFLWRAFKDDEIAARFRTGYEQLRAGLAALVEAEQERGAFPAGLDSGREADLLLALTTGLADAVLLGHRTGPEAVELIELHLARLAERG</sequence>
<accession>A0A9Y2JHZ2</accession>
<protein>
    <submittedName>
        <fullName evidence="7">TetR/AcrR family transcriptional regulator</fullName>
    </submittedName>
</protein>
<proteinExistence type="predicted"/>
<dbReference type="InterPro" id="IPR039538">
    <property type="entry name" value="BetI_C"/>
</dbReference>